<evidence type="ECO:0000259" key="9">
    <source>
        <dbReference type="Pfam" id="PF12704"/>
    </source>
</evidence>
<dbReference type="EMBL" id="FRBD01000031">
    <property type="protein sequence ID" value="SHL20662.1"/>
    <property type="molecule type" value="Genomic_DNA"/>
</dbReference>
<dbReference type="InterPro" id="IPR050250">
    <property type="entry name" value="Macrolide_Exporter_MacB"/>
</dbReference>
<dbReference type="GO" id="GO:0022857">
    <property type="term" value="F:transmembrane transporter activity"/>
    <property type="evidence" value="ECO:0007669"/>
    <property type="project" value="TreeGrafter"/>
</dbReference>
<evidence type="ECO:0000256" key="1">
    <source>
        <dbReference type="ARBA" id="ARBA00004651"/>
    </source>
</evidence>
<dbReference type="Pfam" id="PF02687">
    <property type="entry name" value="FtsX"/>
    <property type="match status" value="1"/>
</dbReference>
<organism evidence="10 11">
    <name type="scientific">Xylanibacter ruminicola</name>
    <name type="common">Prevotella ruminicola</name>
    <dbReference type="NCBI Taxonomy" id="839"/>
    <lineage>
        <taxon>Bacteria</taxon>
        <taxon>Pseudomonadati</taxon>
        <taxon>Bacteroidota</taxon>
        <taxon>Bacteroidia</taxon>
        <taxon>Bacteroidales</taxon>
        <taxon>Prevotellaceae</taxon>
        <taxon>Xylanibacter</taxon>
    </lineage>
</organism>
<dbReference type="Pfam" id="PF12704">
    <property type="entry name" value="MacB_PCD"/>
    <property type="match status" value="1"/>
</dbReference>
<comment type="similarity">
    <text evidence="6">Belongs to the ABC-4 integral membrane protein family.</text>
</comment>
<evidence type="ECO:0000313" key="11">
    <source>
        <dbReference type="Proteomes" id="UP000184130"/>
    </source>
</evidence>
<comment type="subcellular location">
    <subcellularLocation>
        <location evidence="1">Cell membrane</location>
        <topology evidence="1">Multi-pass membrane protein</topology>
    </subcellularLocation>
</comment>
<accession>A0A1M6YRJ3</accession>
<dbReference type="Proteomes" id="UP000184130">
    <property type="component" value="Unassembled WGS sequence"/>
</dbReference>
<protein>
    <submittedName>
        <fullName evidence="10">Putative ABC transport system permease protein</fullName>
    </submittedName>
</protein>
<dbReference type="RefSeq" id="WP_073211394.1">
    <property type="nucleotide sequence ID" value="NZ_FRBD01000031.1"/>
</dbReference>
<evidence type="ECO:0000256" key="2">
    <source>
        <dbReference type="ARBA" id="ARBA00022475"/>
    </source>
</evidence>
<keyword evidence="4 7" id="KW-1133">Transmembrane helix</keyword>
<dbReference type="PANTHER" id="PTHR30572:SF4">
    <property type="entry name" value="ABC TRANSPORTER PERMEASE YTRF"/>
    <property type="match status" value="1"/>
</dbReference>
<evidence type="ECO:0000256" key="6">
    <source>
        <dbReference type="ARBA" id="ARBA00038076"/>
    </source>
</evidence>
<evidence type="ECO:0000313" key="10">
    <source>
        <dbReference type="EMBL" id="SHL20662.1"/>
    </source>
</evidence>
<dbReference type="InterPro" id="IPR025857">
    <property type="entry name" value="MacB_PCD"/>
</dbReference>
<evidence type="ECO:0000256" key="4">
    <source>
        <dbReference type="ARBA" id="ARBA00022989"/>
    </source>
</evidence>
<dbReference type="InterPro" id="IPR003838">
    <property type="entry name" value="ABC3_permease_C"/>
</dbReference>
<keyword evidence="3 7" id="KW-0812">Transmembrane</keyword>
<sequence>MRDVIDEVRASMQNNRQRIWLTGFAIGWGMFILVTLLGSAGGIQKGVYKGGNLDMPQLITLATGKTSIPWNGMNTDRMVEMTLEDANALWNQHFDYVANVYPTFNQAVQAVSGSEYVNTSLTGCTPSYIIAQYYKIFRGRDINHTDIEEQRKVCVLSSRMCREMFGDKNPVGCEVIFDGNIFLVVGECRYLFEGYQAISAYAPISTVMALYSPTKPALSMMQVEYAGIEDLDELHHLTSDIRNFISPRIGCSPQDSKALVIRNDFETVINMTKVLSYLGIFVWIIGIATLLAGVVGVSNIMLITVRERTRELGVRRAMGASSGSIIRLVLIEAVIITMIFGYAGMMLGIGLTQLLSAVLGGSVPYFTDPTVEFGMVVGCNLIMILAGIAAGYVPAKRAVTIKLVDALTS</sequence>
<evidence type="ECO:0000256" key="3">
    <source>
        <dbReference type="ARBA" id="ARBA00022692"/>
    </source>
</evidence>
<feature type="transmembrane region" description="Helical" evidence="7">
    <location>
        <begin position="280"/>
        <end position="305"/>
    </location>
</feature>
<dbReference type="GO" id="GO:0005886">
    <property type="term" value="C:plasma membrane"/>
    <property type="evidence" value="ECO:0007669"/>
    <property type="project" value="UniProtKB-SubCell"/>
</dbReference>
<evidence type="ECO:0000259" key="8">
    <source>
        <dbReference type="Pfam" id="PF02687"/>
    </source>
</evidence>
<evidence type="ECO:0000256" key="7">
    <source>
        <dbReference type="SAM" id="Phobius"/>
    </source>
</evidence>
<feature type="domain" description="MacB-like periplasmic core" evidence="9">
    <location>
        <begin position="21"/>
        <end position="230"/>
    </location>
</feature>
<dbReference type="OrthoDB" id="9770036at2"/>
<dbReference type="AlphaFoldDB" id="A0A1M6YRJ3"/>
<proteinExistence type="inferred from homology"/>
<feature type="transmembrane region" description="Helical" evidence="7">
    <location>
        <begin position="371"/>
        <end position="393"/>
    </location>
</feature>
<keyword evidence="2" id="KW-1003">Cell membrane</keyword>
<dbReference type="PANTHER" id="PTHR30572">
    <property type="entry name" value="MEMBRANE COMPONENT OF TRANSPORTER-RELATED"/>
    <property type="match status" value="1"/>
</dbReference>
<feature type="domain" description="ABC3 transporter permease C-terminal" evidence="8">
    <location>
        <begin position="284"/>
        <end position="401"/>
    </location>
</feature>
<name>A0A1M6YRJ3_XYLRU</name>
<reference evidence="10 11" key="1">
    <citation type="submission" date="2016-11" db="EMBL/GenBank/DDBJ databases">
        <authorList>
            <person name="Jaros S."/>
            <person name="Januszkiewicz K."/>
            <person name="Wedrychowicz H."/>
        </authorList>
    </citation>
    <scope>NUCLEOTIDE SEQUENCE [LARGE SCALE GENOMIC DNA]</scope>
    <source>
        <strain evidence="10 11">KHT3</strain>
    </source>
</reference>
<feature type="transmembrane region" description="Helical" evidence="7">
    <location>
        <begin position="325"/>
        <end position="351"/>
    </location>
</feature>
<keyword evidence="5 7" id="KW-0472">Membrane</keyword>
<feature type="transmembrane region" description="Helical" evidence="7">
    <location>
        <begin position="20"/>
        <end position="43"/>
    </location>
</feature>
<gene>
    <name evidence="10" type="ORF">SAMN05216463_13119</name>
</gene>
<evidence type="ECO:0000256" key="5">
    <source>
        <dbReference type="ARBA" id="ARBA00023136"/>
    </source>
</evidence>